<dbReference type="PIRSF" id="PIRSF001021">
    <property type="entry name" value="Alph-amls_thrmst"/>
    <property type="match status" value="1"/>
</dbReference>
<dbReference type="InterPro" id="IPR015237">
    <property type="entry name" value="Alpha-amylase_C_pro"/>
</dbReference>
<organism evidence="11 12">
    <name type="scientific">Capillibacterium thermochitinicola</name>
    <dbReference type="NCBI Taxonomy" id="2699427"/>
    <lineage>
        <taxon>Bacteria</taxon>
        <taxon>Bacillati</taxon>
        <taxon>Bacillota</taxon>
        <taxon>Capillibacterium</taxon>
    </lineage>
</organism>
<dbReference type="SUPFAM" id="SSF51445">
    <property type="entry name" value="(Trans)glycosidases"/>
    <property type="match status" value="1"/>
</dbReference>
<evidence type="ECO:0000256" key="6">
    <source>
        <dbReference type="ARBA" id="ARBA00023295"/>
    </source>
</evidence>
<dbReference type="SUPFAM" id="SSF51011">
    <property type="entry name" value="Glycosyl hydrolase domain"/>
    <property type="match status" value="1"/>
</dbReference>
<evidence type="ECO:0000256" key="8">
    <source>
        <dbReference type="PIRSR" id="PIRSR001021-2"/>
    </source>
</evidence>
<dbReference type="InterPro" id="IPR006047">
    <property type="entry name" value="GH13_cat_dom"/>
</dbReference>
<evidence type="ECO:0000256" key="2">
    <source>
        <dbReference type="ARBA" id="ARBA00008061"/>
    </source>
</evidence>
<dbReference type="CDD" id="cd11318">
    <property type="entry name" value="AmyAc_bac_fung_AmyA"/>
    <property type="match status" value="1"/>
</dbReference>
<dbReference type="GO" id="GO:0005509">
    <property type="term" value="F:calcium ion binding"/>
    <property type="evidence" value="ECO:0007669"/>
    <property type="project" value="InterPro"/>
</dbReference>
<dbReference type="GO" id="GO:0005975">
    <property type="term" value="P:carbohydrate metabolic process"/>
    <property type="evidence" value="ECO:0007669"/>
    <property type="project" value="InterPro"/>
</dbReference>
<accession>A0A8J6LST3</accession>
<dbReference type="GO" id="GO:0004556">
    <property type="term" value="F:alpha-amylase activity"/>
    <property type="evidence" value="ECO:0007669"/>
    <property type="project" value="InterPro"/>
</dbReference>
<dbReference type="Pfam" id="PF00128">
    <property type="entry name" value="Alpha-amylase"/>
    <property type="match status" value="1"/>
</dbReference>
<reference evidence="11" key="1">
    <citation type="submission" date="2020-06" db="EMBL/GenBank/DDBJ databases">
        <title>Novel chitinolytic bacterium.</title>
        <authorList>
            <person name="Ungkulpasvich U."/>
            <person name="Kosugi A."/>
            <person name="Uke A."/>
        </authorList>
    </citation>
    <scope>NUCLEOTIDE SEQUENCE</scope>
    <source>
        <strain evidence="11">UUS1-1</strain>
    </source>
</reference>
<keyword evidence="8" id="KW-0106">Calcium</keyword>
<dbReference type="InterPro" id="IPR006046">
    <property type="entry name" value="Alpha_amylase"/>
</dbReference>
<feature type="binding site" evidence="8">
    <location>
        <position position="170"/>
    </location>
    <ligand>
        <name>Ca(2+)</name>
        <dbReference type="ChEBI" id="CHEBI:29108"/>
        <label>1</label>
    </ligand>
</feature>
<gene>
    <name evidence="11" type="ORF">G5B42_07800</name>
</gene>
<keyword evidence="12" id="KW-1185">Reference proteome</keyword>
<evidence type="ECO:0000259" key="10">
    <source>
        <dbReference type="SMART" id="SM00642"/>
    </source>
</evidence>
<evidence type="ECO:0000256" key="3">
    <source>
        <dbReference type="ARBA" id="ARBA00022723"/>
    </source>
</evidence>
<evidence type="ECO:0000256" key="4">
    <source>
        <dbReference type="ARBA" id="ARBA00022801"/>
    </source>
</evidence>
<dbReference type="InterPro" id="IPR013780">
    <property type="entry name" value="Glyco_hydro_b"/>
</dbReference>
<keyword evidence="6" id="KW-0326">Glycosidase</keyword>
<keyword evidence="4" id="KW-0378">Hydrolase</keyword>
<evidence type="ECO:0000256" key="5">
    <source>
        <dbReference type="ARBA" id="ARBA00023277"/>
    </source>
</evidence>
<sequence length="524" mass="59225">MRKVLAITLILVLSLALVGCGKKKTTKTPPLSGGDYPRFIPDVPPPPGFDRITEVNKTIMQAFYWELGTKVGPNDYLGRFPKEANLWRLLAERAPEFEKMGLTGLWLPPASKAMSGGYSVGYDVYDLWDLGEFHQKGTRRTKYGSREELDNAIKTLHAHGIKVYFDAVLNHRMGADEQENVPLAGGGTATLWTKYTFPGRKGKYYNTQWDWKYFDGMDGFLFSGKNWDDCLPDYLMGADVDYQYEPVRQEIKAWGEWIISEVDFDGFRLDAVKHVDNNYIHAWLEHIQNSTVKDVFFVGEAWIEDTNDLKNYIDAVGHPDLKVFDFPLHAYFRNLANIGGVANDMKALADVGLVNLEGYQDRAVTFADNHDTNRDNEASGVHRYKYQAYAYMLTREHGTPCIWWKDFYVYGMHEGIGKLLLARKYYAYGPGHEVPDANDKDVYCYVREGIPGTGTGLVLLLSDGPAGGKQIVTKRINSRQPNTTFYDLTGNVDGTVTTDAEGYGDFKVRMSEGEGWSVWVPTGK</sequence>
<dbReference type="PROSITE" id="PS51257">
    <property type="entry name" value="PROKAR_LIPOPROTEIN"/>
    <property type="match status" value="1"/>
</dbReference>
<keyword evidence="5" id="KW-0119">Carbohydrate metabolism</keyword>
<evidence type="ECO:0000256" key="7">
    <source>
        <dbReference type="PIRSR" id="PIRSR001021-1"/>
    </source>
</evidence>
<dbReference type="PANTHER" id="PTHR43447">
    <property type="entry name" value="ALPHA-AMYLASE"/>
    <property type="match status" value="1"/>
</dbReference>
<feature type="domain" description="Glycosyl hydrolase family 13 catalytic" evidence="10">
    <location>
        <begin position="57"/>
        <end position="423"/>
    </location>
</feature>
<name>A0A8J6LST3_9FIRM</name>
<evidence type="ECO:0000256" key="9">
    <source>
        <dbReference type="RuleBase" id="RU003615"/>
    </source>
</evidence>
<feature type="binding site" evidence="8">
    <location>
        <position position="215"/>
    </location>
    <ligand>
        <name>Ca(2+)</name>
        <dbReference type="ChEBI" id="CHEBI:29108"/>
        <label>2</label>
    </ligand>
</feature>
<dbReference type="RefSeq" id="WP_181339911.1">
    <property type="nucleotide sequence ID" value="NZ_JAAKDE010000015.1"/>
</dbReference>
<comment type="similarity">
    <text evidence="2 9">Belongs to the glycosyl hydrolase 13 family.</text>
</comment>
<feature type="binding site" evidence="8">
    <location>
        <position position="441"/>
    </location>
    <ligand>
        <name>Ca(2+)</name>
        <dbReference type="ChEBI" id="CHEBI:29108"/>
        <label>3</label>
    </ligand>
</feature>
<dbReference type="Gene3D" id="2.60.40.1180">
    <property type="entry name" value="Golgi alpha-mannosidase II"/>
    <property type="match status" value="1"/>
</dbReference>
<dbReference type="Gene3D" id="2.40.30.140">
    <property type="match status" value="1"/>
</dbReference>
<dbReference type="AlphaFoldDB" id="A0A8J6LST3"/>
<comment type="cofactor">
    <cofactor evidence="1">
        <name>Ca(2+)</name>
        <dbReference type="ChEBI" id="CHEBI:29108"/>
    </cofactor>
</comment>
<dbReference type="EMBL" id="JAAKDE010000015">
    <property type="protein sequence ID" value="MBA2133442.1"/>
    <property type="molecule type" value="Genomic_DNA"/>
</dbReference>
<dbReference type="PRINTS" id="PR00110">
    <property type="entry name" value="ALPHAAMYLASE"/>
</dbReference>
<dbReference type="Pfam" id="PF09154">
    <property type="entry name" value="Alpha-amy_C_pro"/>
    <property type="match status" value="1"/>
</dbReference>
<feature type="binding site" evidence="8">
    <location>
        <position position="241"/>
    </location>
    <ligand>
        <name>Ca(2+)</name>
        <dbReference type="ChEBI" id="CHEBI:29108"/>
        <label>2</label>
    </ligand>
</feature>
<dbReference type="Gene3D" id="3.20.20.80">
    <property type="entry name" value="Glycosidases"/>
    <property type="match status" value="1"/>
</dbReference>
<dbReference type="InterPro" id="IPR013776">
    <property type="entry name" value="A-amylase_thermo"/>
</dbReference>
<evidence type="ECO:0000313" key="12">
    <source>
        <dbReference type="Proteomes" id="UP000657177"/>
    </source>
</evidence>
<proteinExistence type="inferred from homology"/>
<dbReference type="SMART" id="SM00642">
    <property type="entry name" value="Aamy"/>
    <property type="match status" value="1"/>
</dbReference>
<protein>
    <submittedName>
        <fullName evidence="11">Alpha-amylase</fullName>
    </submittedName>
</protein>
<feature type="active site" description="Nucleophile" evidence="7">
    <location>
        <position position="270"/>
    </location>
</feature>
<feature type="binding site" evidence="8">
    <location>
        <position position="239"/>
    </location>
    <ligand>
        <name>Ca(2+)</name>
        <dbReference type="ChEBI" id="CHEBI:29108"/>
        <label>1</label>
    </ligand>
</feature>
<feature type="active site" description="Proton donor" evidence="7">
    <location>
        <position position="300"/>
    </location>
</feature>
<keyword evidence="3 8" id="KW-0479">Metal-binding</keyword>
<feature type="binding site" evidence="8">
    <location>
        <position position="228"/>
    </location>
    <ligand>
        <name>Ca(2+)</name>
        <dbReference type="ChEBI" id="CHEBI:29108"/>
        <label>2</label>
    </ligand>
</feature>
<dbReference type="Proteomes" id="UP000657177">
    <property type="component" value="Unassembled WGS sequence"/>
</dbReference>
<feature type="binding site" evidence="8">
    <location>
        <position position="233"/>
    </location>
    <ligand>
        <name>Ca(2+)</name>
        <dbReference type="ChEBI" id="CHEBI:29108"/>
        <label>1</label>
    </ligand>
</feature>
<evidence type="ECO:0000313" key="11">
    <source>
        <dbReference type="EMBL" id="MBA2133442.1"/>
    </source>
</evidence>
<feature type="binding site" evidence="8">
    <location>
        <position position="463"/>
    </location>
    <ligand>
        <name>Ca(2+)</name>
        <dbReference type="ChEBI" id="CHEBI:29108"/>
        <label>3</label>
    </ligand>
</feature>
<comment type="caution">
    <text evidence="11">The sequence shown here is derived from an EMBL/GenBank/DDBJ whole genome shotgun (WGS) entry which is preliminary data.</text>
</comment>
<feature type="binding site" evidence="8">
    <location>
        <position position="274"/>
    </location>
    <ligand>
        <name>Ca(2+)</name>
        <dbReference type="ChEBI" id="CHEBI:29108"/>
        <label>1</label>
    </ligand>
</feature>
<dbReference type="InterPro" id="IPR017853">
    <property type="entry name" value="GH"/>
</dbReference>
<evidence type="ECO:0000256" key="1">
    <source>
        <dbReference type="ARBA" id="ARBA00001913"/>
    </source>
</evidence>